<dbReference type="AlphaFoldDB" id="A0A6L4WRC0"/>
<accession>A0A6L4WRC0</accession>
<dbReference type="EMBL" id="WFKK01000047">
    <property type="protein sequence ID" value="KAB7886070.1"/>
    <property type="molecule type" value="Genomic_DNA"/>
</dbReference>
<dbReference type="EMBL" id="WFKJ01000033">
    <property type="protein sequence ID" value="KAB7889609.1"/>
    <property type="molecule type" value="Genomic_DNA"/>
</dbReference>
<dbReference type="Proteomes" id="UP000461010">
    <property type="component" value="Unassembled WGS sequence"/>
</dbReference>
<evidence type="ECO:0000313" key="4">
    <source>
        <dbReference type="Proteomes" id="UP000472839"/>
    </source>
</evidence>
<evidence type="ECO:0000313" key="1">
    <source>
        <dbReference type="EMBL" id="KAB7886070.1"/>
    </source>
</evidence>
<comment type="caution">
    <text evidence="1">The sequence shown here is derived from an EMBL/GenBank/DDBJ whole genome shotgun (WGS) entry which is preliminary data.</text>
</comment>
<gene>
    <name evidence="2" type="ORF">GBG18_10670</name>
    <name evidence="1" type="ORF">GBG19_12975</name>
</gene>
<protein>
    <submittedName>
        <fullName evidence="1">Plasmid maintenance system killer</fullName>
    </submittedName>
</protein>
<organism evidence="1 4">
    <name type="scientific">Poseidonibacter ostreae</name>
    <dbReference type="NCBI Taxonomy" id="2654171"/>
    <lineage>
        <taxon>Bacteria</taxon>
        <taxon>Pseudomonadati</taxon>
        <taxon>Campylobacterota</taxon>
        <taxon>Epsilonproteobacteria</taxon>
        <taxon>Campylobacterales</taxon>
        <taxon>Arcobacteraceae</taxon>
        <taxon>Poseidonibacter</taxon>
    </lineage>
</organism>
<dbReference type="Pfam" id="PF05015">
    <property type="entry name" value="HigB-like_toxin"/>
    <property type="match status" value="1"/>
</dbReference>
<name>A0A6L4WRC0_9BACT</name>
<dbReference type="RefSeq" id="WP_152190957.1">
    <property type="nucleotide sequence ID" value="NZ_WFKI01000025.1"/>
</dbReference>
<keyword evidence="3" id="KW-1185">Reference proteome</keyword>
<reference evidence="3 4" key="1">
    <citation type="submission" date="2019-10" db="EMBL/GenBank/DDBJ databases">
        <title>Poseidonibacter ostreae sp. nov., isolated from the gut of the Ostrea denselamellosa.</title>
        <authorList>
            <person name="Choi A."/>
        </authorList>
    </citation>
    <scope>NUCLEOTIDE SEQUENCE [LARGE SCALE GENOMIC DNA]</scope>
    <source>
        <strain evidence="1 4">SJOD-M-33</strain>
        <strain evidence="2 3">SJOD-M-5</strain>
    </source>
</reference>
<evidence type="ECO:0000313" key="3">
    <source>
        <dbReference type="Proteomes" id="UP000461010"/>
    </source>
</evidence>
<proteinExistence type="predicted"/>
<evidence type="ECO:0000313" key="2">
    <source>
        <dbReference type="EMBL" id="KAB7889609.1"/>
    </source>
</evidence>
<dbReference type="Proteomes" id="UP000472839">
    <property type="component" value="Unassembled WGS sequence"/>
</dbReference>
<dbReference type="InterPro" id="IPR007711">
    <property type="entry name" value="HigB-1"/>
</dbReference>
<sequence>MEVNFKTKKLEKQYIQSKEAIKEYGPQVGRKYIQRITILKTAKSFEELYSLPGLKFHPLKGNRKGEFAISLTGFWRLIITNDGEGNFDIAKIEEVSDHYGN</sequence>
<dbReference type="SUPFAM" id="SSF143011">
    <property type="entry name" value="RelE-like"/>
    <property type="match status" value="1"/>
</dbReference>
<dbReference type="Gene3D" id="3.30.2310.20">
    <property type="entry name" value="RelE-like"/>
    <property type="match status" value="1"/>
</dbReference>
<dbReference type="InterPro" id="IPR035093">
    <property type="entry name" value="RelE/ParE_toxin_dom_sf"/>
</dbReference>